<feature type="chain" id="PRO_5014162696" evidence="3">
    <location>
        <begin position="20"/>
        <end position="187"/>
    </location>
</feature>
<dbReference type="OrthoDB" id="10613398at2759"/>
<evidence type="ECO:0000256" key="3">
    <source>
        <dbReference type="SAM" id="SignalP"/>
    </source>
</evidence>
<keyword evidence="2" id="KW-1133">Transmembrane helix</keyword>
<feature type="signal peptide" evidence="3">
    <location>
        <begin position="1"/>
        <end position="19"/>
    </location>
</feature>
<dbReference type="VEuPathDB" id="FungiDB:P168DRAFT_314003"/>
<dbReference type="RefSeq" id="XP_024696457.1">
    <property type="nucleotide sequence ID" value="XM_024839724.1"/>
</dbReference>
<comment type="caution">
    <text evidence="4">The sequence shown here is derived from an EMBL/GenBank/DDBJ whole genome shotgun (WGS) entry which is preliminary data.</text>
</comment>
<dbReference type="EMBL" id="MSFM01000001">
    <property type="protein sequence ID" value="PKY07863.1"/>
    <property type="molecule type" value="Genomic_DNA"/>
</dbReference>
<gene>
    <name evidence="4" type="ORF">P168DRAFT_314003</name>
</gene>
<keyword evidence="2" id="KW-0812">Transmembrane</keyword>
<reference evidence="4" key="1">
    <citation type="submission" date="2016-12" db="EMBL/GenBank/DDBJ databases">
        <title>The genomes of Aspergillus section Nigri reveals drivers in fungal speciation.</title>
        <authorList>
            <consortium name="DOE Joint Genome Institute"/>
            <person name="Vesth T.C."/>
            <person name="Nybo J."/>
            <person name="Theobald S."/>
            <person name="Brandl J."/>
            <person name="Frisvad J.C."/>
            <person name="Nielsen K.F."/>
            <person name="Lyhne E.K."/>
            <person name="Kogle M.E."/>
            <person name="Kuo A."/>
            <person name="Riley R."/>
            <person name="Clum A."/>
            <person name="Nolan M."/>
            <person name="Lipzen A."/>
            <person name="Salamov A."/>
            <person name="Henrissat B."/>
            <person name="Wiebenga A."/>
            <person name="De vries R.P."/>
            <person name="Grigoriev I.V."/>
            <person name="Mortensen U.H."/>
            <person name="Andersen M.R."/>
            <person name="Baker S.E."/>
        </authorList>
    </citation>
    <scope>NUCLEOTIDE SEQUENCE</scope>
    <source>
        <strain evidence="4">IBT 28561</strain>
    </source>
</reference>
<dbReference type="AlphaFoldDB" id="A0A2I1DDA8"/>
<evidence type="ECO:0000256" key="1">
    <source>
        <dbReference type="SAM" id="MobiDB-lite"/>
    </source>
</evidence>
<accession>A0A2I1DDA8</accession>
<protein>
    <submittedName>
        <fullName evidence="4">Uncharacterized protein</fullName>
    </submittedName>
</protein>
<organism evidence="4 5">
    <name type="scientific">Aspergillus campestris (strain IBT 28561)</name>
    <dbReference type="NCBI Taxonomy" id="1392248"/>
    <lineage>
        <taxon>Eukaryota</taxon>
        <taxon>Fungi</taxon>
        <taxon>Dikarya</taxon>
        <taxon>Ascomycota</taxon>
        <taxon>Pezizomycotina</taxon>
        <taxon>Eurotiomycetes</taxon>
        <taxon>Eurotiomycetidae</taxon>
        <taxon>Eurotiales</taxon>
        <taxon>Aspergillaceae</taxon>
        <taxon>Aspergillus</taxon>
        <taxon>Aspergillus subgen. Circumdati</taxon>
    </lineage>
</organism>
<sequence length="187" mass="20270">MNLKLLPLLSILTLPMIDALVLPNPPYALSSKSDLPSSPTTNHAIDTASESTSFPTNNPPTTMATTTTTTTAIPIPIKQSQYDLERMSLPILKSTLQTCDVVFAVVALVLLVPGLVVVLVRGWNYLRNPEERDVEGEGKYYEEEALLGKGSGKGGSVMNQMENGNGREIVRNDGRGGDRKVMVEEEV</sequence>
<dbReference type="GeneID" id="36547248"/>
<feature type="region of interest" description="Disordered" evidence="1">
    <location>
        <begin position="31"/>
        <end position="66"/>
    </location>
</feature>
<dbReference type="Proteomes" id="UP000234254">
    <property type="component" value="Unassembled WGS sequence"/>
</dbReference>
<evidence type="ECO:0000313" key="4">
    <source>
        <dbReference type="EMBL" id="PKY07863.1"/>
    </source>
</evidence>
<feature type="transmembrane region" description="Helical" evidence="2">
    <location>
        <begin position="101"/>
        <end position="120"/>
    </location>
</feature>
<feature type="region of interest" description="Disordered" evidence="1">
    <location>
        <begin position="151"/>
        <end position="187"/>
    </location>
</feature>
<feature type="compositionally biased region" description="Low complexity" evidence="1">
    <location>
        <begin position="55"/>
        <end position="66"/>
    </location>
</feature>
<keyword evidence="2" id="KW-0472">Membrane</keyword>
<keyword evidence="3" id="KW-0732">Signal</keyword>
<feature type="compositionally biased region" description="Basic and acidic residues" evidence="1">
    <location>
        <begin position="168"/>
        <end position="187"/>
    </location>
</feature>
<proteinExistence type="predicted"/>
<evidence type="ECO:0000313" key="5">
    <source>
        <dbReference type="Proteomes" id="UP000234254"/>
    </source>
</evidence>
<feature type="compositionally biased region" description="Polar residues" evidence="1">
    <location>
        <begin position="31"/>
        <end position="54"/>
    </location>
</feature>
<evidence type="ECO:0000256" key="2">
    <source>
        <dbReference type="SAM" id="Phobius"/>
    </source>
</evidence>
<keyword evidence="5" id="KW-1185">Reference proteome</keyword>
<name>A0A2I1DDA8_ASPC2</name>